<evidence type="ECO:0000259" key="6">
    <source>
        <dbReference type="Pfam" id="PF00155"/>
    </source>
</evidence>
<evidence type="ECO:0000256" key="2">
    <source>
        <dbReference type="ARBA" id="ARBA00007441"/>
    </source>
</evidence>
<gene>
    <name evidence="7" type="ORF">ACFS6H_15850</name>
</gene>
<evidence type="ECO:0000256" key="4">
    <source>
        <dbReference type="ARBA" id="ARBA00022679"/>
    </source>
</evidence>
<keyword evidence="3 7" id="KW-0032">Aminotransferase</keyword>
<evidence type="ECO:0000256" key="5">
    <source>
        <dbReference type="ARBA" id="ARBA00022898"/>
    </source>
</evidence>
<comment type="similarity">
    <text evidence="2">Belongs to the class-I pyridoxal-phosphate-dependent aminotransferase family.</text>
</comment>
<dbReference type="Gene3D" id="3.90.1150.10">
    <property type="entry name" value="Aspartate Aminotransferase, domain 1"/>
    <property type="match status" value="1"/>
</dbReference>
<dbReference type="EMBL" id="JBHUOZ010000003">
    <property type="protein sequence ID" value="MFD2921199.1"/>
    <property type="molecule type" value="Genomic_DNA"/>
</dbReference>
<feature type="domain" description="Aminotransferase class I/classII large" evidence="6">
    <location>
        <begin position="32"/>
        <end position="341"/>
    </location>
</feature>
<dbReference type="GO" id="GO:0008483">
    <property type="term" value="F:transaminase activity"/>
    <property type="evidence" value="ECO:0007669"/>
    <property type="project" value="UniProtKB-KW"/>
</dbReference>
<dbReference type="InterPro" id="IPR050596">
    <property type="entry name" value="AspAT/PAT-like"/>
</dbReference>
<comment type="cofactor">
    <cofactor evidence="1">
        <name>pyridoxal 5'-phosphate</name>
        <dbReference type="ChEBI" id="CHEBI:597326"/>
    </cofactor>
</comment>
<dbReference type="Pfam" id="PF00155">
    <property type="entry name" value="Aminotran_1_2"/>
    <property type="match status" value="1"/>
</dbReference>
<keyword evidence="5" id="KW-0663">Pyridoxal phosphate</keyword>
<name>A0ABW6A760_9BACT</name>
<dbReference type="RefSeq" id="WP_386101039.1">
    <property type="nucleotide sequence ID" value="NZ_JBHUOZ010000003.1"/>
</dbReference>
<proteinExistence type="inferred from homology"/>
<dbReference type="InterPro" id="IPR015422">
    <property type="entry name" value="PyrdxlP-dep_Trfase_small"/>
</dbReference>
<keyword evidence="4" id="KW-0808">Transferase</keyword>
<dbReference type="InterPro" id="IPR015424">
    <property type="entry name" value="PyrdxlP-dep_Trfase"/>
</dbReference>
<dbReference type="CDD" id="cd00609">
    <property type="entry name" value="AAT_like"/>
    <property type="match status" value="1"/>
</dbReference>
<evidence type="ECO:0000256" key="3">
    <source>
        <dbReference type="ARBA" id="ARBA00022576"/>
    </source>
</evidence>
<evidence type="ECO:0000313" key="8">
    <source>
        <dbReference type="Proteomes" id="UP001597511"/>
    </source>
</evidence>
<organism evidence="7 8">
    <name type="scientific">Terrimonas rubra</name>
    <dbReference type="NCBI Taxonomy" id="1035890"/>
    <lineage>
        <taxon>Bacteria</taxon>
        <taxon>Pseudomonadati</taxon>
        <taxon>Bacteroidota</taxon>
        <taxon>Chitinophagia</taxon>
        <taxon>Chitinophagales</taxon>
        <taxon>Chitinophagaceae</taxon>
        <taxon>Terrimonas</taxon>
    </lineage>
</organism>
<dbReference type="SUPFAM" id="SSF53383">
    <property type="entry name" value="PLP-dependent transferases"/>
    <property type="match status" value="1"/>
</dbReference>
<dbReference type="NCBIfam" id="NF005744">
    <property type="entry name" value="PRK07568.1"/>
    <property type="match status" value="1"/>
</dbReference>
<dbReference type="InterPro" id="IPR004839">
    <property type="entry name" value="Aminotransferase_I/II_large"/>
</dbReference>
<protein>
    <submittedName>
        <fullName evidence="7">Pyridoxal phosphate-dependent aminotransferase</fullName>
    </submittedName>
</protein>
<comment type="caution">
    <text evidence="7">The sequence shown here is derived from an EMBL/GenBank/DDBJ whole genome shotgun (WGS) entry which is preliminary data.</text>
</comment>
<dbReference type="InterPro" id="IPR015421">
    <property type="entry name" value="PyrdxlP-dep_Trfase_major"/>
</dbReference>
<dbReference type="Proteomes" id="UP001597511">
    <property type="component" value="Unassembled WGS sequence"/>
</dbReference>
<dbReference type="Gene3D" id="3.40.640.10">
    <property type="entry name" value="Type I PLP-dependent aspartate aminotransferase-like (Major domain)"/>
    <property type="match status" value="1"/>
</dbReference>
<keyword evidence="8" id="KW-1185">Reference proteome</keyword>
<evidence type="ECO:0000313" key="7">
    <source>
        <dbReference type="EMBL" id="MFD2921199.1"/>
    </source>
</evidence>
<dbReference type="PANTHER" id="PTHR46383">
    <property type="entry name" value="ASPARTATE AMINOTRANSFERASE"/>
    <property type="match status" value="1"/>
</dbReference>
<evidence type="ECO:0000256" key="1">
    <source>
        <dbReference type="ARBA" id="ARBA00001933"/>
    </source>
</evidence>
<accession>A0ABW6A760</accession>
<sequence>MLTISERGIAMPASPIRKLVPFAEAAKKKGTKVYHLNIGQPDIETPAEIMDAVKHTDMKVLEYSHSAGNESYRRKLVEYYKRVGIEVTHEQIMITAGGSEAILFGFFSCLNPGDEVIIPEPFYANYNGFACTAGVNVVPITSYIETGFALPPIDAFEKVITPKTKAIVVCNPNNPTGYLYSREEMEALKNICLKHNLYLFSDEAYREFCYDGEYISAMQLEGLEQNVVLMDTISKRYSACGARIGALVTKNKAVYDTAMKFAQARLSPPGLAQILGEAAVDLPESYFDAPKAEYLHRRDTLIKRLNAMPGVFCPTPGGAFYAIARLPIDDADKFCQWLLESFSHNNQTVMLAPATGFYGTPGLGKNEVRLAYVLNVDAINAAMDCLEEALEQYPGIVK</sequence>
<reference evidence="8" key="1">
    <citation type="journal article" date="2019" name="Int. J. Syst. Evol. Microbiol.">
        <title>The Global Catalogue of Microorganisms (GCM) 10K type strain sequencing project: providing services to taxonomists for standard genome sequencing and annotation.</title>
        <authorList>
            <consortium name="The Broad Institute Genomics Platform"/>
            <consortium name="The Broad Institute Genome Sequencing Center for Infectious Disease"/>
            <person name="Wu L."/>
            <person name="Ma J."/>
        </authorList>
    </citation>
    <scope>NUCLEOTIDE SEQUENCE [LARGE SCALE GENOMIC DNA]</scope>
    <source>
        <strain evidence="8">KCTC 23299</strain>
    </source>
</reference>